<organism evidence="13 14">
    <name type="scientific">Brevifollis gellanilyticus</name>
    <dbReference type="NCBI Taxonomy" id="748831"/>
    <lineage>
        <taxon>Bacteria</taxon>
        <taxon>Pseudomonadati</taxon>
        <taxon>Verrucomicrobiota</taxon>
        <taxon>Verrucomicrobiia</taxon>
        <taxon>Verrucomicrobiales</taxon>
        <taxon>Verrucomicrobiaceae</taxon>
    </lineage>
</organism>
<evidence type="ECO:0000256" key="10">
    <source>
        <dbReference type="ARBA" id="ARBA00047572"/>
    </source>
</evidence>
<evidence type="ECO:0000256" key="7">
    <source>
        <dbReference type="ARBA" id="ARBA00023002"/>
    </source>
</evidence>
<dbReference type="Proteomes" id="UP000321577">
    <property type="component" value="Unassembled WGS sequence"/>
</dbReference>
<keyword evidence="6" id="KW-0049">Antioxidant</keyword>
<keyword evidence="8" id="KW-0676">Redox-active center</keyword>
<dbReference type="GO" id="GO:0008379">
    <property type="term" value="F:thioredoxin peroxidase activity"/>
    <property type="evidence" value="ECO:0007669"/>
    <property type="project" value="TreeGrafter"/>
</dbReference>
<feature type="domain" description="Thioredoxin" evidence="12">
    <location>
        <begin position="7"/>
        <end position="166"/>
    </location>
</feature>
<dbReference type="GO" id="GO:0045454">
    <property type="term" value="P:cell redox homeostasis"/>
    <property type="evidence" value="ECO:0007669"/>
    <property type="project" value="TreeGrafter"/>
</dbReference>
<dbReference type="PANTHER" id="PTHR10681:SF121">
    <property type="entry name" value="ALKYL HYDROPEROXIDE REDUCTASE C"/>
    <property type="match status" value="1"/>
</dbReference>
<dbReference type="GO" id="GO:0033554">
    <property type="term" value="P:cellular response to stress"/>
    <property type="evidence" value="ECO:0007669"/>
    <property type="project" value="TreeGrafter"/>
</dbReference>
<keyword evidence="14" id="KW-1185">Reference proteome</keyword>
<dbReference type="PANTHER" id="PTHR10681">
    <property type="entry name" value="THIOREDOXIN PEROXIDASE"/>
    <property type="match status" value="1"/>
</dbReference>
<name>A0A512M4W6_9BACT</name>
<evidence type="ECO:0000256" key="2">
    <source>
        <dbReference type="ARBA" id="ARBA00011654"/>
    </source>
</evidence>
<evidence type="ECO:0000256" key="5">
    <source>
        <dbReference type="ARBA" id="ARBA00022559"/>
    </source>
</evidence>
<dbReference type="EC" id="1.11.1.26" evidence="3"/>
<feature type="active site" description="Cysteine sulfenic acid (-SOH) intermediate; for peroxidase activity" evidence="11">
    <location>
        <position position="56"/>
    </location>
</feature>
<reference evidence="13 14" key="1">
    <citation type="submission" date="2019-07" db="EMBL/GenBank/DDBJ databases">
        <title>Whole genome shotgun sequence of Brevifollis gellanilyticus NBRC 108608.</title>
        <authorList>
            <person name="Hosoyama A."/>
            <person name="Uohara A."/>
            <person name="Ohji S."/>
            <person name="Ichikawa N."/>
        </authorList>
    </citation>
    <scope>NUCLEOTIDE SEQUENCE [LARGE SCALE GENOMIC DNA]</scope>
    <source>
        <strain evidence="13 14">NBRC 108608</strain>
    </source>
</reference>
<accession>A0A512M4W6</accession>
<comment type="caution">
    <text evidence="13">The sequence shown here is derived from an EMBL/GenBank/DDBJ whole genome shotgun (WGS) entry which is preliminary data.</text>
</comment>
<evidence type="ECO:0000256" key="9">
    <source>
        <dbReference type="ARBA" id="ARBA00032077"/>
    </source>
</evidence>
<dbReference type="SUPFAM" id="SSF52833">
    <property type="entry name" value="Thioredoxin-like"/>
    <property type="match status" value="1"/>
</dbReference>
<evidence type="ECO:0000256" key="3">
    <source>
        <dbReference type="ARBA" id="ARBA00013021"/>
    </source>
</evidence>
<keyword evidence="5" id="KW-0575">Peroxidase</keyword>
<dbReference type="GO" id="GO:0102039">
    <property type="term" value="F:NADH-dependent peroxiredoxin activity"/>
    <property type="evidence" value="ECO:0007669"/>
    <property type="project" value="UniProtKB-EC"/>
</dbReference>
<dbReference type="CDD" id="cd03015">
    <property type="entry name" value="PRX_Typ2cys"/>
    <property type="match status" value="1"/>
</dbReference>
<comment type="subunit">
    <text evidence="2">Homodimer; disulfide-linked, upon oxidation. 5 homodimers assemble to form a ring-like decamer.</text>
</comment>
<proteinExistence type="inferred from homology"/>
<dbReference type="GO" id="GO:0006979">
    <property type="term" value="P:response to oxidative stress"/>
    <property type="evidence" value="ECO:0007669"/>
    <property type="project" value="TreeGrafter"/>
</dbReference>
<dbReference type="InterPro" id="IPR000866">
    <property type="entry name" value="AhpC/TSA"/>
</dbReference>
<dbReference type="AlphaFoldDB" id="A0A512M4W6"/>
<sequence>MQSPLIASVGTIVPDFEMETYEPSQGDFGTVSLANIKKAGKWTILVFYPADFTFVCPTELADLADQQAKLAELGAHVIAVSTDTKFAHMVWRNTEGLLKNVNYTLGADPTGTVSRLFGVYDAATGLALRGTFIINPEGKLVTSEVNFYNVGRDATELVRKMEANVHLMANPSEACPAKWTPGAKTLTPGKDLVGNVAAALAA</sequence>
<evidence type="ECO:0000313" key="13">
    <source>
        <dbReference type="EMBL" id="GEP41769.1"/>
    </source>
</evidence>
<evidence type="ECO:0000256" key="4">
    <source>
        <dbReference type="ARBA" id="ARBA00017462"/>
    </source>
</evidence>
<evidence type="ECO:0000256" key="1">
    <source>
        <dbReference type="ARBA" id="ARBA00009796"/>
    </source>
</evidence>
<dbReference type="Gene3D" id="3.40.30.10">
    <property type="entry name" value="Glutaredoxin"/>
    <property type="match status" value="1"/>
</dbReference>
<dbReference type="Pfam" id="PF00578">
    <property type="entry name" value="AhpC-TSA"/>
    <property type="match status" value="1"/>
</dbReference>
<dbReference type="EMBL" id="BKAG01000005">
    <property type="protein sequence ID" value="GEP41769.1"/>
    <property type="molecule type" value="Genomic_DNA"/>
</dbReference>
<protein>
    <recommendedName>
        <fullName evidence="4">Alkyl hydroperoxide reductase C</fullName>
        <ecNumber evidence="3">1.11.1.26</ecNumber>
    </recommendedName>
    <alternativeName>
        <fullName evidence="9">Peroxiredoxin</fullName>
    </alternativeName>
</protein>
<evidence type="ECO:0000256" key="6">
    <source>
        <dbReference type="ARBA" id="ARBA00022862"/>
    </source>
</evidence>
<dbReference type="GO" id="GO:0005829">
    <property type="term" value="C:cytosol"/>
    <property type="evidence" value="ECO:0007669"/>
    <property type="project" value="TreeGrafter"/>
</dbReference>
<dbReference type="InterPro" id="IPR024706">
    <property type="entry name" value="Peroxiredoxin_AhpC-typ"/>
</dbReference>
<dbReference type="Pfam" id="PF10417">
    <property type="entry name" value="1-cysPrx_C"/>
    <property type="match status" value="1"/>
</dbReference>
<dbReference type="InterPro" id="IPR013766">
    <property type="entry name" value="Thioredoxin_domain"/>
</dbReference>
<evidence type="ECO:0000259" key="12">
    <source>
        <dbReference type="PROSITE" id="PS51352"/>
    </source>
</evidence>
<gene>
    <name evidence="13" type="primary">ahpC1</name>
    <name evidence="13" type="ORF">BGE01nite_10600</name>
</gene>
<dbReference type="PIRSF" id="PIRSF000239">
    <property type="entry name" value="AHPC"/>
    <property type="match status" value="1"/>
</dbReference>
<dbReference type="InterPro" id="IPR019479">
    <property type="entry name" value="Peroxiredoxin_C"/>
</dbReference>
<evidence type="ECO:0000256" key="8">
    <source>
        <dbReference type="ARBA" id="ARBA00023284"/>
    </source>
</evidence>
<dbReference type="RefSeq" id="WP_146849228.1">
    <property type="nucleotide sequence ID" value="NZ_BKAG01000005.1"/>
</dbReference>
<comment type="similarity">
    <text evidence="1">Belongs to the peroxiredoxin family. AhpC/Prx1 subfamily.</text>
</comment>
<dbReference type="InterPro" id="IPR036249">
    <property type="entry name" value="Thioredoxin-like_sf"/>
</dbReference>
<dbReference type="OrthoDB" id="9812811at2"/>
<comment type="catalytic activity">
    <reaction evidence="10">
        <text>a hydroperoxide + NADH + H(+) = an alcohol + NAD(+) + H2O</text>
        <dbReference type="Rhea" id="RHEA:62628"/>
        <dbReference type="ChEBI" id="CHEBI:15377"/>
        <dbReference type="ChEBI" id="CHEBI:15378"/>
        <dbReference type="ChEBI" id="CHEBI:30879"/>
        <dbReference type="ChEBI" id="CHEBI:35924"/>
        <dbReference type="ChEBI" id="CHEBI:57540"/>
        <dbReference type="ChEBI" id="CHEBI:57945"/>
        <dbReference type="EC" id="1.11.1.26"/>
    </reaction>
</comment>
<evidence type="ECO:0000313" key="14">
    <source>
        <dbReference type="Proteomes" id="UP000321577"/>
    </source>
</evidence>
<dbReference type="GO" id="GO:0042744">
    <property type="term" value="P:hydrogen peroxide catabolic process"/>
    <property type="evidence" value="ECO:0007669"/>
    <property type="project" value="TreeGrafter"/>
</dbReference>
<keyword evidence="7" id="KW-0560">Oxidoreductase</keyword>
<dbReference type="InterPro" id="IPR050217">
    <property type="entry name" value="Peroxiredoxin"/>
</dbReference>
<evidence type="ECO:0000256" key="11">
    <source>
        <dbReference type="PIRSR" id="PIRSR000239-1"/>
    </source>
</evidence>
<dbReference type="PROSITE" id="PS51352">
    <property type="entry name" value="THIOREDOXIN_2"/>
    <property type="match status" value="1"/>
</dbReference>